<reference evidence="1" key="1">
    <citation type="submission" date="2014-09" db="EMBL/GenBank/DDBJ databases">
        <authorList>
            <person name="Magalhaes I.L.F."/>
            <person name="Oliveira U."/>
            <person name="Santos F.R."/>
            <person name="Vidigal T.H.D.A."/>
            <person name="Brescovit A.D."/>
            <person name="Santos A.J."/>
        </authorList>
    </citation>
    <scope>NUCLEOTIDE SEQUENCE</scope>
    <source>
        <tissue evidence="1">Shoot tissue taken approximately 20 cm above the soil surface</tissue>
    </source>
</reference>
<dbReference type="EMBL" id="GBRH01250276">
    <property type="protein sequence ID" value="JAD47619.1"/>
    <property type="molecule type" value="Transcribed_RNA"/>
</dbReference>
<proteinExistence type="predicted"/>
<accession>A0A0A9A7K0</accession>
<name>A0A0A9A7K0_ARUDO</name>
<protein>
    <submittedName>
        <fullName evidence="1">Uncharacterized protein</fullName>
    </submittedName>
</protein>
<dbReference type="AlphaFoldDB" id="A0A0A9A7K0"/>
<sequence length="34" mass="3777">MSCPAVSYPFIATAAPALHRRGQLENHLGRIRKD</sequence>
<evidence type="ECO:0000313" key="1">
    <source>
        <dbReference type="EMBL" id="JAD47619.1"/>
    </source>
</evidence>
<organism evidence="1">
    <name type="scientific">Arundo donax</name>
    <name type="common">Giant reed</name>
    <name type="synonym">Donax arundinaceus</name>
    <dbReference type="NCBI Taxonomy" id="35708"/>
    <lineage>
        <taxon>Eukaryota</taxon>
        <taxon>Viridiplantae</taxon>
        <taxon>Streptophyta</taxon>
        <taxon>Embryophyta</taxon>
        <taxon>Tracheophyta</taxon>
        <taxon>Spermatophyta</taxon>
        <taxon>Magnoliopsida</taxon>
        <taxon>Liliopsida</taxon>
        <taxon>Poales</taxon>
        <taxon>Poaceae</taxon>
        <taxon>PACMAD clade</taxon>
        <taxon>Arundinoideae</taxon>
        <taxon>Arundineae</taxon>
        <taxon>Arundo</taxon>
    </lineage>
</organism>
<reference evidence="1" key="2">
    <citation type="journal article" date="2015" name="Data Brief">
        <title>Shoot transcriptome of the giant reed, Arundo donax.</title>
        <authorList>
            <person name="Barrero R.A."/>
            <person name="Guerrero F.D."/>
            <person name="Moolhuijzen P."/>
            <person name="Goolsby J.A."/>
            <person name="Tidwell J."/>
            <person name="Bellgard S.E."/>
            <person name="Bellgard M.I."/>
        </authorList>
    </citation>
    <scope>NUCLEOTIDE SEQUENCE</scope>
    <source>
        <tissue evidence="1">Shoot tissue taken approximately 20 cm above the soil surface</tissue>
    </source>
</reference>